<name>A0A8H4QVE4_9AGAR</name>
<evidence type="ECO:0000256" key="2">
    <source>
        <dbReference type="ARBA" id="ARBA00010916"/>
    </source>
</evidence>
<evidence type="ECO:0000256" key="7">
    <source>
        <dbReference type="ARBA" id="ARBA00023163"/>
    </source>
</evidence>
<dbReference type="InterPro" id="IPR015418">
    <property type="entry name" value="Eaf6"/>
</dbReference>
<comment type="subunit">
    <text evidence="9">Component of the NuA4 histone acetyltransferase complex.</text>
</comment>
<evidence type="ECO:0000256" key="8">
    <source>
        <dbReference type="ARBA" id="ARBA00023242"/>
    </source>
</evidence>
<comment type="subcellular location">
    <subcellularLocation>
        <location evidence="1 9">Nucleus</location>
    </subcellularLocation>
</comment>
<dbReference type="PANTHER" id="PTHR13476">
    <property type="entry name" value="CHROMATIN MODIFICATION-RELATED PROTEIN MEAF6"/>
    <property type="match status" value="1"/>
</dbReference>
<evidence type="ECO:0000256" key="10">
    <source>
        <dbReference type="SAM" id="MobiDB-lite"/>
    </source>
</evidence>
<dbReference type="AlphaFoldDB" id="A0A8H4QVE4"/>
<organism evidence="11 12">
    <name type="scientific">Agrocybe pediades</name>
    <dbReference type="NCBI Taxonomy" id="84607"/>
    <lineage>
        <taxon>Eukaryota</taxon>
        <taxon>Fungi</taxon>
        <taxon>Dikarya</taxon>
        <taxon>Basidiomycota</taxon>
        <taxon>Agaricomycotina</taxon>
        <taxon>Agaricomycetes</taxon>
        <taxon>Agaricomycetidae</taxon>
        <taxon>Agaricales</taxon>
        <taxon>Agaricineae</taxon>
        <taxon>Strophariaceae</taxon>
        <taxon>Agrocybe</taxon>
    </lineage>
</organism>
<evidence type="ECO:0000256" key="9">
    <source>
        <dbReference type="RuleBase" id="RU368022"/>
    </source>
</evidence>
<dbReference type="GO" id="GO:0005634">
    <property type="term" value="C:nucleus"/>
    <property type="evidence" value="ECO:0007669"/>
    <property type="project" value="UniProtKB-SubCell"/>
</dbReference>
<keyword evidence="4 9" id="KW-0156">Chromatin regulator</keyword>
<feature type="region of interest" description="Disordered" evidence="10">
    <location>
        <begin position="104"/>
        <end position="194"/>
    </location>
</feature>
<dbReference type="EMBL" id="JAACJL010000030">
    <property type="protein sequence ID" value="KAF4617553.1"/>
    <property type="molecule type" value="Genomic_DNA"/>
</dbReference>
<dbReference type="Proteomes" id="UP000521872">
    <property type="component" value="Unassembled WGS sequence"/>
</dbReference>
<evidence type="ECO:0000256" key="6">
    <source>
        <dbReference type="ARBA" id="ARBA00023054"/>
    </source>
</evidence>
<evidence type="ECO:0000256" key="3">
    <source>
        <dbReference type="ARBA" id="ARBA00018504"/>
    </source>
</evidence>
<protein>
    <recommendedName>
        <fullName evidence="3 9">Chromatin modification-related protein EAF6</fullName>
    </recommendedName>
</protein>
<dbReference type="Pfam" id="PF09340">
    <property type="entry name" value="NuA4"/>
    <property type="match status" value="1"/>
</dbReference>
<keyword evidence="9" id="KW-0234">DNA repair</keyword>
<keyword evidence="5 9" id="KW-0805">Transcription regulation</keyword>
<dbReference type="GO" id="GO:0035267">
    <property type="term" value="C:NuA4 histone acetyltransferase complex"/>
    <property type="evidence" value="ECO:0007669"/>
    <property type="project" value="UniProtKB-UniRule"/>
</dbReference>
<feature type="compositionally biased region" description="Polar residues" evidence="10">
    <location>
        <begin position="134"/>
        <end position="143"/>
    </location>
</feature>
<evidence type="ECO:0000256" key="5">
    <source>
        <dbReference type="ARBA" id="ARBA00023015"/>
    </source>
</evidence>
<keyword evidence="6" id="KW-0175">Coiled coil</keyword>
<dbReference type="GO" id="GO:0006325">
    <property type="term" value="P:chromatin organization"/>
    <property type="evidence" value="ECO:0007669"/>
    <property type="project" value="UniProtKB-KW"/>
</dbReference>
<accession>A0A8H4QVE4</accession>
<sequence>MAEGVGVPSAEDRSRYETLKKELLQALPRKRVTDRQLAQMELQIYNLETAYLTETAAHSGGNIIQGFENYLKNQAGTRRKNEIQDHDRIFSNSSLTFQKSLELMGEGEESTQTNDEYAKQPTPGVTTIAVPPATRNQELTVAQQKKIKDRDYQRRKRASMSHRSATADSEEELVSTTSASSRRPTKRARLADDD</sequence>
<proteinExistence type="inferred from homology"/>
<comment type="function">
    <text evidence="9">Component of the NuA4 histone acetyltransferase complex which is involved in transcriptional activation of selected genes principally by acetylation of nucleosomal histone H4 and H2A. The NuA4 complex is also involved in DNA repair.</text>
</comment>
<dbReference type="OrthoDB" id="440324at2759"/>
<evidence type="ECO:0000256" key="4">
    <source>
        <dbReference type="ARBA" id="ARBA00022853"/>
    </source>
</evidence>
<reference evidence="11 12" key="1">
    <citation type="submission" date="2019-12" db="EMBL/GenBank/DDBJ databases">
        <authorList>
            <person name="Floudas D."/>
            <person name="Bentzer J."/>
            <person name="Ahren D."/>
            <person name="Johansson T."/>
            <person name="Persson P."/>
            <person name="Tunlid A."/>
        </authorList>
    </citation>
    <scope>NUCLEOTIDE SEQUENCE [LARGE SCALE GENOMIC DNA]</scope>
    <source>
        <strain evidence="11 12">CBS 102.39</strain>
    </source>
</reference>
<gene>
    <name evidence="11" type="ORF">D9613_005978</name>
</gene>
<comment type="similarity">
    <text evidence="2 9">Belongs to the EAF6 family.</text>
</comment>
<keyword evidence="12" id="KW-1185">Reference proteome</keyword>
<comment type="caution">
    <text evidence="11">The sequence shown here is derived from an EMBL/GenBank/DDBJ whole genome shotgun (WGS) entry which is preliminary data.</text>
</comment>
<keyword evidence="7 9" id="KW-0804">Transcription</keyword>
<keyword evidence="9" id="KW-0227">DNA damage</keyword>
<evidence type="ECO:0000256" key="1">
    <source>
        <dbReference type="ARBA" id="ARBA00004123"/>
    </source>
</evidence>
<evidence type="ECO:0000313" key="11">
    <source>
        <dbReference type="EMBL" id="KAF4617553.1"/>
    </source>
</evidence>
<evidence type="ECO:0000313" key="12">
    <source>
        <dbReference type="Proteomes" id="UP000521872"/>
    </source>
</evidence>
<dbReference type="GO" id="GO:0006281">
    <property type="term" value="P:DNA repair"/>
    <property type="evidence" value="ECO:0007669"/>
    <property type="project" value="UniProtKB-UniRule"/>
</dbReference>
<keyword evidence="8 9" id="KW-0539">Nucleus</keyword>